<evidence type="ECO:0000313" key="3">
    <source>
        <dbReference type="EMBL" id="TMI90920.1"/>
    </source>
</evidence>
<organism evidence="3 4">
    <name type="scientific">Candidatus Segetimicrobium genomatis</name>
    <dbReference type="NCBI Taxonomy" id="2569760"/>
    <lineage>
        <taxon>Bacteria</taxon>
        <taxon>Bacillati</taxon>
        <taxon>Candidatus Sysuimicrobiota</taxon>
        <taxon>Candidatus Sysuimicrobiia</taxon>
        <taxon>Candidatus Sysuimicrobiales</taxon>
        <taxon>Candidatus Segetimicrobiaceae</taxon>
        <taxon>Candidatus Segetimicrobium</taxon>
    </lineage>
</organism>
<keyword evidence="3" id="KW-0326">Glycosidase</keyword>
<comment type="caution">
    <text evidence="3">The sequence shown here is derived from an EMBL/GenBank/DDBJ whole genome shotgun (WGS) entry which is preliminary data.</text>
</comment>
<name>A0A537K596_9BACT</name>
<evidence type="ECO:0000256" key="1">
    <source>
        <dbReference type="SAM" id="MobiDB-lite"/>
    </source>
</evidence>
<sequence length="783" mass="83098">MQRPMQQDAAAPRRTIRSSHHVTQTSQHRTVAMTPNRSRRLLIWLALVPLLLPVGRGLAQSAPIHWPQVLSSSGFTVPVASGIFYSHFGVITSDGPLDIHHLRIDLSNPTVRLEVGLAHDQLMSPDEPVSSMVLRSGAIAGINGDYFDIHESGMPLNILVRDGQLLRSPWRFVALAITKDGTARIARYRWAGTVTLTETGETRPLDGFNSSLPQDGIAAISDVRGYGAPPPDPGKRQTVVELTPAGDTTQVLVKPDSVTPLSAPSVNDSGRYFVKQVWPQQAFYAPIPQDEILLVGRGSGADWLASKFLAGVIVKVNFTTDPDWRDLVAAIGGGPVLVKNGRIVEDPDPPAPRERDARHPVIAAGISRDARTLTIVEVDGRQPNLSIGLTRPELAAYMQWLGAYQAMAFDSGGSATVVARLPGLPAPAVVNSPSDGRERPVANALLIHSTSVPGPAVKLLVNANQPLRLFAGAAETLRTIGIDAYGNPVPPPEPLQVSSSTPAVTVSGGTVTAGAAPGEGVLNVQSGAATGTARIFVVNRIQRLVVSPDAVNLVPGAGWNFSFAGEDATGNQVVLPAAAGTWVVNPPWLGTFSGPGEFVAGEQIGLGTIDARIGGAADQVRVAIGNTARPVVQFDRGDWSFRGDPETVTGSVAQVTTPSHQHRPSAQLAFRLDGSSVRAAYLLTRLGIAGSPAAITLWVYGDGSGVWLRGTYEQSSGPPGAVTFARRVTWQGWRSVTAQLPPGLNYPITWTSFYVAETDPNRAPHGVVYFNSPRAIYPQSAHK</sequence>
<evidence type="ECO:0000313" key="4">
    <source>
        <dbReference type="Proteomes" id="UP000318509"/>
    </source>
</evidence>
<accession>A0A537K596</accession>
<dbReference type="AlphaFoldDB" id="A0A537K596"/>
<dbReference type="PANTHER" id="PTHR40446:SF2">
    <property type="entry name" value="N-ACETYLGLUCOSAMINE-1-PHOSPHODIESTER ALPHA-N-ACETYLGLUCOSAMINIDASE"/>
    <property type="match status" value="1"/>
</dbReference>
<dbReference type="InterPro" id="IPR018711">
    <property type="entry name" value="NAGPA"/>
</dbReference>
<dbReference type="Proteomes" id="UP000318509">
    <property type="component" value="Unassembled WGS sequence"/>
</dbReference>
<feature type="domain" description="Phosphodiester glycosidase" evidence="2">
    <location>
        <begin position="300"/>
        <end position="447"/>
    </location>
</feature>
<feature type="region of interest" description="Disordered" evidence="1">
    <location>
        <begin position="1"/>
        <end position="31"/>
    </location>
</feature>
<dbReference type="EMBL" id="VBAK01000106">
    <property type="protein sequence ID" value="TMI90920.1"/>
    <property type="molecule type" value="Genomic_DNA"/>
</dbReference>
<dbReference type="Pfam" id="PF09992">
    <property type="entry name" value="NAGPA"/>
    <property type="match status" value="1"/>
</dbReference>
<gene>
    <name evidence="3" type="ORF">E6H00_05700</name>
</gene>
<evidence type="ECO:0000259" key="2">
    <source>
        <dbReference type="Pfam" id="PF09992"/>
    </source>
</evidence>
<reference evidence="3 4" key="1">
    <citation type="journal article" date="2019" name="Nat. Microbiol.">
        <title>Mediterranean grassland soil C-N compound turnover is dependent on rainfall and depth, and is mediated by genomically divergent microorganisms.</title>
        <authorList>
            <person name="Diamond S."/>
            <person name="Andeer P.F."/>
            <person name="Li Z."/>
            <person name="Crits-Christoph A."/>
            <person name="Burstein D."/>
            <person name="Anantharaman K."/>
            <person name="Lane K.R."/>
            <person name="Thomas B.C."/>
            <person name="Pan C."/>
            <person name="Northen T.R."/>
            <person name="Banfield J.F."/>
        </authorList>
    </citation>
    <scope>NUCLEOTIDE SEQUENCE [LARGE SCALE GENOMIC DNA]</scope>
    <source>
        <strain evidence="3">NP_3</strain>
    </source>
</reference>
<keyword evidence="3" id="KW-0378">Hydrolase</keyword>
<dbReference type="PANTHER" id="PTHR40446">
    <property type="entry name" value="N-ACETYLGLUCOSAMINE-1-PHOSPHODIESTER ALPHA-N-ACETYLGLUCOSAMINIDASE"/>
    <property type="match status" value="1"/>
</dbReference>
<feature type="compositionally biased region" description="Polar residues" evidence="1">
    <location>
        <begin position="21"/>
        <end position="31"/>
    </location>
</feature>
<dbReference type="GO" id="GO:0016798">
    <property type="term" value="F:hydrolase activity, acting on glycosyl bonds"/>
    <property type="evidence" value="ECO:0007669"/>
    <property type="project" value="UniProtKB-KW"/>
</dbReference>
<proteinExistence type="predicted"/>
<protein>
    <submittedName>
        <fullName evidence="3">Phosphodiester glycosidase family protein</fullName>
    </submittedName>
</protein>